<proteinExistence type="predicted"/>
<gene>
    <name evidence="2" type="ORF">L2740_14685</name>
</gene>
<keyword evidence="3" id="KW-1185">Reference proteome</keyword>
<protein>
    <submittedName>
        <fullName evidence="2">Type II secretion system GspH family protein</fullName>
    </submittedName>
</protein>
<dbReference type="Gene3D" id="3.30.700.10">
    <property type="entry name" value="Glycoprotein, Type 4 Pilin"/>
    <property type="match status" value="1"/>
</dbReference>
<feature type="transmembrane region" description="Helical" evidence="1">
    <location>
        <begin position="6"/>
        <end position="27"/>
    </location>
</feature>
<evidence type="ECO:0000313" key="3">
    <source>
        <dbReference type="Proteomes" id="UP001139293"/>
    </source>
</evidence>
<evidence type="ECO:0000313" key="2">
    <source>
        <dbReference type="EMBL" id="MCL1139791.1"/>
    </source>
</evidence>
<sequence length="163" mass="17511">MQKFTGFTLIELVVVIIILAILSIVAAPKFINIQKDAKLAALSGAQAALGSANKLVYSKAAIQGQEDVDSSNTRNIDLDNDGVNDIFGYYGLIKFVVAANELAGLGPELTLKKYYGGNQTGLPYFVIEFTDSPASITNQCFLSVYYPNSPGGNVNYQLVDDDC</sequence>
<dbReference type="AlphaFoldDB" id="A0A9X1ZPU6"/>
<keyword evidence="1" id="KW-0812">Transmembrane</keyword>
<name>A0A9X1ZPU6_9GAMM</name>
<dbReference type="RefSeq" id="WP_248950885.1">
    <property type="nucleotide sequence ID" value="NZ_JAKILB010000009.1"/>
</dbReference>
<dbReference type="InterPro" id="IPR012902">
    <property type="entry name" value="N_methyl_site"/>
</dbReference>
<dbReference type="InterPro" id="IPR045584">
    <property type="entry name" value="Pilin-like"/>
</dbReference>
<accession>A0A9X1ZPU6</accession>
<keyword evidence="1" id="KW-1133">Transmembrane helix</keyword>
<evidence type="ECO:0000256" key="1">
    <source>
        <dbReference type="SAM" id="Phobius"/>
    </source>
</evidence>
<dbReference type="Pfam" id="PF07963">
    <property type="entry name" value="N_methyl"/>
    <property type="match status" value="1"/>
</dbReference>
<reference evidence="2" key="1">
    <citation type="submission" date="2022-01" db="EMBL/GenBank/DDBJ databases">
        <title>Whole genome-based taxonomy of the Shewanellaceae.</title>
        <authorList>
            <person name="Martin-Rodriguez A.J."/>
        </authorList>
    </citation>
    <scope>NUCLEOTIDE SEQUENCE</scope>
    <source>
        <strain evidence="2">KCTC 23973</strain>
    </source>
</reference>
<dbReference type="PROSITE" id="PS00409">
    <property type="entry name" value="PROKAR_NTER_METHYL"/>
    <property type="match status" value="1"/>
</dbReference>
<comment type="caution">
    <text evidence="2">The sequence shown here is derived from an EMBL/GenBank/DDBJ whole genome shotgun (WGS) entry which is preliminary data.</text>
</comment>
<dbReference type="Proteomes" id="UP001139293">
    <property type="component" value="Unassembled WGS sequence"/>
</dbReference>
<dbReference type="SUPFAM" id="SSF54523">
    <property type="entry name" value="Pili subunits"/>
    <property type="match status" value="1"/>
</dbReference>
<dbReference type="NCBIfam" id="TIGR02532">
    <property type="entry name" value="IV_pilin_GFxxxE"/>
    <property type="match status" value="1"/>
</dbReference>
<organism evidence="2 3">
    <name type="scientific">Shewanella pneumatophori</name>
    <dbReference type="NCBI Taxonomy" id="314092"/>
    <lineage>
        <taxon>Bacteria</taxon>
        <taxon>Pseudomonadati</taxon>
        <taxon>Pseudomonadota</taxon>
        <taxon>Gammaproteobacteria</taxon>
        <taxon>Alteromonadales</taxon>
        <taxon>Shewanellaceae</taxon>
        <taxon>Shewanella</taxon>
    </lineage>
</organism>
<keyword evidence="1" id="KW-0472">Membrane</keyword>
<dbReference type="EMBL" id="JAKILB010000009">
    <property type="protein sequence ID" value="MCL1139791.1"/>
    <property type="molecule type" value="Genomic_DNA"/>
</dbReference>